<protein>
    <recommendedName>
        <fullName evidence="11">Major facilitator superfamily (MFS) profile domain-containing protein</fullName>
    </recommendedName>
</protein>
<reference evidence="12 13" key="1">
    <citation type="journal article" date="2007" name="Proc. Natl. Acad. Sci. U.S.A.">
        <title>Dandruff-associated Malassezia genomes reveal convergent and divergent virulence traits shared with plant and human fungal pathogens.</title>
        <authorList>
            <person name="Xu J."/>
            <person name="Saunders C.W."/>
            <person name="Hu P."/>
            <person name="Grant R.A."/>
            <person name="Boekhout T."/>
            <person name="Kuramae E.E."/>
            <person name="Kronstad J.W."/>
            <person name="Deangelis Y.M."/>
            <person name="Reeder N.L."/>
            <person name="Johnstone K.R."/>
            <person name="Leland M."/>
            <person name="Fieno A.M."/>
            <person name="Begley W.M."/>
            <person name="Sun Y."/>
            <person name="Lacey M.P."/>
            <person name="Chaudhary T."/>
            <person name="Keough T."/>
            <person name="Chu L."/>
            <person name="Sears R."/>
            <person name="Yuan B."/>
            <person name="Dawson T.L.Jr."/>
        </authorList>
    </citation>
    <scope>NUCLEOTIDE SEQUENCE [LARGE SCALE GENOMIC DNA]</scope>
    <source>
        <strain evidence="13">ATCC MYA-4612 / CBS 7966</strain>
    </source>
</reference>
<dbReference type="PANTHER" id="PTHR48020:SF12">
    <property type="entry name" value="PROTON MYO-INOSITOL COTRANSPORTER"/>
    <property type="match status" value="1"/>
</dbReference>
<dbReference type="OrthoDB" id="6339427at2759"/>
<dbReference type="AlphaFoldDB" id="A8QDV7"/>
<dbReference type="PANTHER" id="PTHR48020">
    <property type="entry name" value="PROTON MYO-INOSITOL COTRANSPORTER"/>
    <property type="match status" value="1"/>
</dbReference>
<dbReference type="PRINTS" id="PR00171">
    <property type="entry name" value="SUGRTRNSPORT"/>
</dbReference>
<dbReference type="OMA" id="NENESRW"/>
<comment type="subcellular location">
    <subcellularLocation>
        <location evidence="1">Cell membrane</location>
        <topology evidence="1">Multi-pass membrane protein</topology>
    </subcellularLocation>
</comment>
<dbReference type="GeneID" id="5852922"/>
<feature type="compositionally biased region" description="Polar residues" evidence="9">
    <location>
        <begin position="366"/>
        <end position="375"/>
    </location>
</feature>
<dbReference type="GO" id="GO:0022857">
    <property type="term" value="F:transmembrane transporter activity"/>
    <property type="evidence" value="ECO:0007669"/>
    <property type="project" value="InterPro"/>
</dbReference>
<feature type="transmembrane region" description="Helical" evidence="10">
    <location>
        <begin position="132"/>
        <end position="150"/>
    </location>
</feature>
<dbReference type="PROSITE" id="PS00216">
    <property type="entry name" value="SUGAR_TRANSPORT_1"/>
    <property type="match status" value="1"/>
</dbReference>
<keyword evidence="13" id="KW-1185">Reference proteome</keyword>
<evidence type="ECO:0000256" key="6">
    <source>
        <dbReference type="ARBA" id="ARBA00022989"/>
    </source>
</evidence>
<comment type="catalytic activity">
    <reaction evidence="8">
        <text>myo-inositol(out) + H(+)(out) = myo-inositol(in) + H(+)(in)</text>
        <dbReference type="Rhea" id="RHEA:60364"/>
        <dbReference type="ChEBI" id="CHEBI:15378"/>
        <dbReference type="ChEBI" id="CHEBI:17268"/>
    </reaction>
</comment>
<dbReference type="PROSITE" id="PS50850">
    <property type="entry name" value="MFS"/>
    <property type="match status" value="1"/>
</dbReference>
<evidence type="ECO:0000256" key="9">
    <source>
        <dbReference type="SAM" id="MobiDB-lite"/>
    </source>
</evidence>
<dbReference type="InParanoid" id="A8QDV7"/>
<accession>A8QDV7</accession>
<keyword evidence="7 10" id="KW-0472">Membrane</keyword>
<dbReference type="Pfam" id="PF00083">
    <property type="entry name" value="Sugar_tr"/>
    <property type="match status" value="1"/>
</dbReference>
<keyword evidence="4" id="KW-1003">Cell membrane</keyword>
<feature type="transmembrane region" description="Helical" evidence="10">
    <location>
        <begin position="238"/>
        <end position="260"/>
    </location>
</feature>
<sequence>MKGGWRYTVAGGAILAIISLVSMAWLPESPRYDSQKGKMERAVRTFRRIYPHAIETYCRERAENLDNTLQHFEDKHSKLTFVQRVRFLLTGPNARALALACGLQALQQLCGFNTLMYYSGTIFEAIGFEKPVAVSLIVSASNFLATLVALKYIDIIGRRRVLLYSVPVMSAALVFAAICFAFLPVRDDGQLSTEIPSSRKFWTYLVIVAIIIYVLFYGFGIGNVPWQQGELFAIETRAMGTSIATAVNWSCNLIIGATYLSLVRAATSSGAFGFYAGLCALGFVFCVCCFPDTRQLSLEEVHIIFRGSWGIRAADQLRQEKARVAQEIRARDQDAATNVSTHTGIATMSKYGTPAEGTITPRAKVNGSTDMTPSSIDLDPLDEYANSLDKPTVAQNLPADLYGAEPPVPPTFRRSVTTPYMSSTSDHTTQIF</sequence>
<evidence type="ECO:0000256" key="7">
    <source>
        <dbReference type="ARBA" id="ARBA00023136"/>
    </source>
</evidence>
<feature type="transmembrane region" description="Helical" evidence="10">
    <location>
        <begin position="6"/>
        <end position="26"/>
    </location>
</feature>
<evidence type="ECO:0000256" key="4">
    <source>
        <dbReference type="ARBA" id="ARBA00022475"/>
    </source>
</evidence>
<keyword evidence="6 10" id="KW-1133">Transmembrane helix</keyword>
<dbReference type="GO" id="GO:0005886">
    <property type="term" value="C:plasma membrane"/>
    <property type="evidence" value="ECO:0007669"/>
    <property type="project" value="UniProtKB-SubCell"/>
</dbReference>
<dbReference type="Proteomes" id="UP000008837">
    <property type="component" value="Unassembled WGS sequence"/>
</dbReference>
<feature type="transmembrane region" description="Helical" evidence="10">
    <location>
        <begin position="162"/>
        <end position="183"/>
    </location>
</feature>
<evidence type="ECO:0000256" key="8">
    <source>
        <dbReference type="ARBA" id="ARBA00049119"/>
    </source>
</evidence>
<dbReference type="SUPFAM" id="SSF103473">
    <property type="entry name" value="MFS general substrate transporter"/>
    <property type="match status" value="1"/>
</dbReference>
<evidence type="ECO:0000256" key="10">
    <source>
        <dbReference type="SAM" id="Phobius"/>
    </source>
</evidence>
<dbReference type="VEuPathDB" id="FungiDB:MGL_4239"/>
<feature type="domain" description="Major facilitator superfamily (MFS) profile" evidence="11">
    <location>
        <begin position="1"/>
        <end position="294"/>
    </location>
</feature>
<dbReference type="GO" id="GO:0015791">
    <property type="term" value="P:polyol transmembrane transport"/>
    <property type="evidence" value="ECO:0007669"/>
    <property type="project" value="UniProtKB-ARBA"/>
</dbReference>
<dbReference type="InterPro" id="IPR050814">
    <property type="entry name" value="Myo-inositol_Transporter"/>
</dbReference>
<keyword evidence="3" id="KW-0813">Transport</keyword>
<feature type="region of interest" description="Disordered" evidence="9">
    <location>
        <begin position="413"/>
        <end position="432"/>
    </location>
</feature>
<dbReference type="InterPro" id="IPR036259">
    <property type="entry name" value="MFS_trans_sf"/>
</dbReference>
<feature type="compositionally biased region" description="Polar residues" evidence="9">
    <location>
        <begin position="414"/>
        <end position="432"/>
    </location>
</feature>
<comment type="similarity">
    <text evidence="2">Belongs to the major facilitator superfamily. Sugar transporter (TC 2.A.1.1) family.</text>
</comment>
<organism evidence="12 13">
    <name type="scientific">Malassezia globosa (strain ATCC MYA-4612 / CBS 7966)</name>
    <name type="common">Dandruff-associated fungus</name>
    <dbReference type="NCBI Taxonomy" id="425265"/>
    <lineage>
        <taxon>Eukaryota</taxon>
        <taxon>Fungi</taxon>
        <taxon>Dikarya</taxon>
        <taxon>Basidiomycota</taxon>
        <taxon>Ustilaginomycotina</taxon>
        <taxon>Malasseziomycetes</taxon>
        <taxon>Malasseziales</taxon>
        <taxon>Malasseziaceae</taxon>
        <taxon>Malassezia</taxon>
    </lineage>
</organism>
<evidence type="ECO:0000256" key="2">
    <source>
        <dbReference type="ARBA" id="ARBA00010992"/>
    </source>
</evidence>
<dbReference type="FunCoup" id="A8QDV7">
    <property type="interactions" value="117"/>
</dbReference>
<evidence type="ECO:0000259" key="11">
    <source>
        <dbReference type="PROSITE" id="PS50850"/>
    </source>
</evidence>
<dbReference type="KEGG" id="mgl:MGL_4239"/>
<dbReference type="EMBL" id="AAYY01000024">
    <property type="protein sequence ID" value="EDP41400.1"/>
    <property type="molecule type" value="Genomic_DNA"/>
</dbReference>
<comment type="caution">
    <text evidence="12">The sequence shown here is derived from an EMBL/GenBank/DDBJ whole genome shotgun (WGS) entry which is preliminary data.</text>
</comment>
<evidence type="ECO:0000256" key="1">
    <source>
        <dbReference type="ARBA" id="ARBA00004651"/>
    </source>
</evidence>
<dbReference type="Gene3D" id="1.20.1250.20">
    <property type="entry name" value="MFS general substrate transporter like domains"/>
    <property type="match status" value="1"/>
</dbReference>
<dbReference type="InterPro" id="IPR005828">
    <property type="entry name" value="MFS_sugar_transport-like"/>
</dbReference>
<dbReference type="InterPro" id="IPR003663">
    <property type="entry name" value="Sugar/inositol_transpt"/>
</dbReference>
<feature type="transmembrane region" description="Helical" evidence="10">
    <location>
        <begin position="203"/>
        <end position="226"/>
    </location>
</feature>
<dbReference type="InterPro" id="IPR005829">
    <property type="entry name" value="Sugar_transporter_CS"/>
</dbReference>
<name>A8QDV7_MALGO</name>
<dbReference type="GO" id="GO:0015798">
    <property type="term" value="P:myo-inositol transport"/>
    <property type="evidence" value="ECO:0007669"/>
    <property type="project" value="UniProtKB-ARBA"/>
</dbReference>
<keyword evidence="5 10" id="KW-0812">Transmembrane</keyword>
<feature type="transmembrane region" description="Helical" evidence="10">
    <location>
        <begin position="272"/>
        <end position="290"/>
    </location>
</feature>
<dbReference type="InterPro" id="IPR020846">
    <property type="entry name" value="MFS_dom"/>
</dbReference>
<dbReference type="RefSeq" id="XP_001728614.1">
    <property type="nucleotide sequence ID" value="XM_001728562.1"/>
</dbReference>
<proteinExistence type="inferred from homology"/>
<evidence type="ECO:0000313" key="13">
    <source>
        <dbReference type="Proteomes" id="UP000008837"/>
    </source>
</evidence>
<evidence type="ECO:0000313" key="12">
    <source>
        <dbReference type="EMBL" id="EDP41400.1"/>
    </source>
</evidence>
<feature type="region of interest" description="Disordered" evidence="9">
    <location>
        <begin position="350"/>
        <end position="375"/>
    </location>
</feature>
<gene>
    <name evidence="12" type="ORF">MGL_4239</name>
</gene>
<evidence type="ECO:0000256" key="3">
    <source>
        <dbReference type="ARBA" id="ARBA00022448"/>
    </source>
</evidence>
<evidence type="ECO:0000256" key="5">
    <source>
        <dbReference type="ARBA" id="ARBA00022692"/>
    </source>
</evidence>